<comment type="subcellular location">
    <subcellularLocation>
        <location evidence="1">Cell outer membrane</location>
        <topology evidence="1">Multi-pass membrane protein</topology>
    </subcellularLocation>
</comment>
<sequence>MGTTKLAFHTLGTMACALAPLGAWAQSSVQIYGVMDMAVSSYRAEGAGSRQMLTSSGNQASRLGFKGHEELGGGLRAGFDLEAGLNADTGTGQASNTNNQASGTSAGSGLTFNRKSYVYLQDKNWGELRLGRDYTPAFWNLFLYDPFRVGVGMSAHVLHGTTVTAFRASNSVGYFSPGCSGPGCQGLFFQAMTAFGENAAGPERQDGNVYGARLGYGAAQWDAAIAAVTTRNRAVDDYTQINLAASYLWEGHKFMALAGENRTGNRLAALDGANRVRFWQLGAVWKVGTDAIPMSLMRLTRNDHAGSSSQKYAVGYVHNLSKRTALYGTYAYVDNRGSINLPVATGALNGPIPTAGGNASGFDLGIRHSF</sequence>
<keyword evidence="7" id="KW-0406">Ion transport</keyword>
<evidence type="ECO:0000256" key="6">
    <source>
        <dbReference type="ARBA" id="ARBA00022729"/>
    </source>
</evidence>
<reference evidence="14 15" key="1">
    <citation type="journal article" date="2013" name="Int. J. Syst. Evol. Microbiol.">
        <title>Comamonas guangdongensis sp. nov., isolated from subterranean forest sediment, and emended description of the genus Comamonas.</title>
        <authorList>
            <person name="Zhang J."/>
            <person name="Wang Y."/>
            <person name="Zhou S."/>
            <person name="Wu C."/>
            <person name="He J."/>
            <person name="Li F."/>
        </authorList>
    </citation>
    <scope>NUCLEOTIDE SEQUENCE [LARGE SCALE GENOMIC DNA]</scope>
    <source>
        <strain evidence="14 15">CCTCC AB2011133</strain>
    </source>
</reference>
<feature type="chain" id="PRO_5046436618" evidence="12">
    <location>
        <begin position="26"/>
        <end position="370"/>
    </location>
</feature>
<keyword evidence="8" id="KW-0626">Porin</keyword>
<keyword evidence="5" id="KW-0812">Transmembrane</keyword>
<keyword evidence="10" id="KW-0998">Cell outer membrane</keyword>
<dbReference type="SUPFAM" id="SSF56935">
    <property type="entry name" value="Porins"/>
    <property type="match status" value="1"/>
</dbReference>
<feature type="signal peptide" evidence="12">
    <location>
        <begin position="1"/>
        <end position="25"/>
    </location>
</feature>
<feature type="domain" description="Porin" evidence="13">
    <location>
        <begin position="13"/>
        <end position="337"/>
    </location>
</feature>
<dbReference type="CDD" id="cd00342">
    <property type="entry name" value="gram_neg_porins"/>
    <property type="match status" value="1"/>
</dbReference>
<feature type="region of interest" description="Disordered" evidence="11">
    <location>
        <begin position="88"/>
        <end position="107"/>
    </location>
</feature>
<dbReference type="Proteomes" id="UP001561046">
    <property type="component" value="Unassembled WGS sequence"/>
</dbReference>
<keyword evidence="4" id="KW-1134">Transmembrane beta strand</keyword>
<evidence type="ECO:0000313" key="14">
    <source>
        <dbReference type="EMBL" id="MEX8194870.1"/>
    </source>
</evidence>
<keyword evidence="9" id="KW-0472">Membrane</keyword>
<dbReference type="Pfam" id="PF13609">
    <property type="entry name" value="Porin_4"/>
    <property type="match status" value="1"/>
</dbReference>
<dbReference type="EMBL" id="JBFYGN010000027">
    <property type="protein sequence ID" value="MEX8194870.1"/>
    <property type="molecule type" value="Genomic_DNA"/>
</dbReference>
<dbReference type="InterPro" id="IPR033900">
    <property type="entry name" value="Gram_neg_porin_domain"/>
</dbReference>
<evidence type="ECO:0000256" key="11">
    <source>
        <dbReference type="SAM" id="MobiDB-lite"/>
    </source>
</evidence>
<evidence type="ECO:0000313" key="15">
    <source>
        <dbReference type="Proteomes" id="UP001561046"/>
    </source>
</evidence>
<evidence type="ECO:0000256" key="8">
    <source>
        <dbReference type="ARBA" id="ARBA00023114"/>
    </source>
</evidence>
<evidence type="ECO:0000256" key="10">
    <source>
        <dbReference type="ARBA" id="ARBA00023237"/>
    </source>
</evidence>
<dbReference type="InterPro" id="IPR023614">
    <property type="entry name" value="Porin_dom_sf"/>
</dbReference>
<evidence type="ECO:0000256" key="4">
    <source>
        <dbReference type="ARBA" id="ARBA00022452"/>
    </source>
</evidence>
<accession>A0ABV3ZZN6</accession>
<evidence type="ECO:0000256" key="3">
    <source>
        <dbReference type="ARBA" id="ARBA00022448"/>
    </source>
</evidence>
<protein>
    <submittedName>
        <fullName evidence="14">Porin</fullName>
    </submittedName>
</protein>
<evidence type="ECO:0000256" key="1">
    <source>
        <dbReference type="ARBA" id="ARBA00004571"/>
    </source>
</evidence>
<dbReference type="PROSITE" id="PS51257">
    <property type="entry name" value="PROKAR_LIPOPROTEIN"/>
    <property type="match status" value="1"/>
</dbReference>
<evidence type="ECO:0000256" key="7">
    <source>
        <dbReference type="ARBA" id="ARBA00023065"/>
    </source>
</evidence>
<keyword evidence="6 12" id="KW-0732">Signal</keyword>
<gene>
    <name evidence="14" type="ORF">AB6724_18710</name>
</gene>
<dbReference type="PANTHER" id="PTHR34501:SF9">
    <property type="entry name" value="MAJOR OUTER MEMBRANE PROTEIN P.IA"/>
    <property type="match status" value="1"/>
</dbReference>
<evidence type="ECO:0000256" key="9">
    <source>
        <dbReference type="ARBA" id="ARBA00023136"/>
    </source>
</evidence>
<keyword evidence="15" id="KW-1185">Reference proteome</keyword>
<comment type="subunit">
    <text evidence="2">Homotrimer.</text>
</comment>
<dbReference type="RefSeq" id="WP_369340044.1">
    <property type="nucleotide sequence ID" value="NZ_JBFYGN010000027.1"/>
</dbReference>
<name>A0ABV3ZZN6_9BURK</name>
<dbReference type="PANTHER" id="PTHR34501">
    <property type="entry name" value="PROTEIN YDDL-RELATED"/>
    <property type="match status" value="1"/>
</dbReference>
<proteinExistence type="predicted"/>
<organism evidence="14 15">
    <name type="scientific">Comamonas guangdongensis</name>
    <dbReference type="NCBI Taxonomy" id="510515"/>
    <lineage>
        <taxon>Bacteria</taxon>
        <taxon>Pseudomonadati</taxon>
        <taxon>Pseudomonadota</taxon>
        <taxon>Betaproteobacteria</taxon>
        <taxon>Burkholderiales</taxon>
        <taxon>Comamonadaceae</taxon>
        <taxon>Comamonas</taxon>
    </lineage>
</organism>
<evidence type="ECO:0000256" key="12">
    <source>
        <dbReference type="SAM" id="SignalP"/>
    </source>
</evidence>
<evidence type="ECO:0000259" key="13">
    <source>
        <dbReference type="Pfam" id="PF13609"/>
    </source>
</evidence>
<comment type="caution">
    <text evidence="14">The sequence shown here is derived from an EMBL/GenBank/DDBJ whole genome shotgun (WGS) entry which is preliminary data.</text>
</comment>
<keyword evidence="3" id="KW-0813">Transport</keyword>
<dbReference type="Gene3D" id="2.40.160.10">
    <property type="entry name" value="Porin"/>
    <property type="match status" value="1"/>
</dbReference>
<evidence type="ECO:0000256" key="2">
    <source>
        <dbReference type="ARBA" id="ARBA00011233"/>
    </source>
</evidence>
<evidence type="ECO:0000256" key="5">
    <source>
        <dbReference type="ARBA" id="ARBA00022692"/>
    </source>
</evidence>
<dbReference type="InterPro" id="IPR050298">
    <property type="entry name" value="Gram-neg_bact_OMP"/>
</dbReference>